<proteinExistence type="predicted"/>
<accession>A0ABV2VMN0</accession>
<keyword evidence="2" id="KW-0812">Transmembrane</keyword>
<comment type="caution">
    <text evidence="3">The sequence shown here is derived from an EMBL/GenBank/DDBJ whole genome shotgun (WGS) entry which is preliminary data.</text>
</comment>
<feature type="transmembrane region" description="Helical" evidence="2">
    <location>
        <begin position="115"/>
        <end position="134"/>
    </location>
</feature>
<feature type="transmembrane region" description="Helical" evidence="2">
    <location>
        <begin position="146"/>
        <end position="167"/>
    </location>
</feature>
<keyword evidence="2" id="KW-1133">Transmembrane helix</keyword>
<sequence length="517" mass="54090">MTRRLAGVLLRAAAKRWPAELRAELIREWDAELHVLAGRGERWRMLRFAASLAASRAGAPVVDQAVPDRRLRRTAGVLLLAPPACVVVVVVAAAVTSLAYAVLGARVAWATAVQLPLWSGLTAGAGALLALLVTRAARRTVRTGPLATALGVVLPIGLTVTVVLAALASRDDRGLPGTVPGLLLWLALLVPALWGAGSLARRGRSRLAWAVGVLGALVAADAAVVLAVVSAIPAAPVGPVAEGLPPDTVDRVSAPLWLLTCWTDSSLGLPRPTAWERFLITDRVLVEPVFYLACTPYAVAYAVAATRPAPAAEPAPEPVPSPCRSGRAGQPLQRGGGVPSTHHLREAGGGVGPLPAEHRRGGLRHAYPEDQPDLGGDRRNREDLDAVDGSGGAPQVGLPGRRLGQQDGPGALGDGRHLPVGPAFQPMLGPVPQQRHAQCQPDRHQGRQRRPHRQPAAQAGRPSSPEAHPGIVRHRPGSRLPRLSPFPPGTALTRSTVDDIGDHLRRSGGGRAVRGAQ</sequence>
<feature type="transmembrane region" description="Helical" evidence="2">
    <location>
        <begin position="77"/>
        <end position="103"/>
    </location>
</feature>
<dbReference type="EMBL" id="JBEXRX010000058">
    <property type="protein sequence ID" value="MEU0154058.1"/>
    <property type="molecule type" value="Genomic_DNA"/>
</dbReference>
<feature type="compositionally biased region" description="Basic and acidic residues" evidence="1">
    <location>
        <begin position="496"/>
        <end position="505"/>
    </location>
</feature>
<dbReference type="RefSeq" id="WP_355665795.1">
    <property type="nucleotide sequence ID" value="NZ_JBEXRX010000058.1"/>
</dbReference>
<feature type="compositionally biased region" description="Gly residues" evidence="1">
    <location>
        <begin position="507"/>
        <end position="517"/>
    </location>
</feature>
<feature type="transmembrane region" description="Helical" evidence="2">
    <location>
        <begin position="207"/>
        <end position="232"/>
    </location>
</feature>
<evidence type="ECO:0000256" key="2">
    <source>
        <dbReference type="SAM" id="Phobius"/>
    </source>
</evidence>
<reference evidence="3 4" key="1">
    <citation type="submission" date="2024-06" db="EMBL/GenBank/DDBJ databases">
        <title>The Natural Products Discovery Center: Release of the First 8490 Sequenced Strains for Exploring Actinobacteria Biosynthetic Diversity.</title>
        <authorList>
            <person name="Kalkreuter E."/>
            <person name="Kautsar S.A."/>
            <person name="Yang D."/>
            <person name="Bader C.D."/>
            <person name="Teijaro C.N."/>
            <person name="Fluegel L."/>
            <person name="Davis C.M."/>
            <person name="Simpson J.R."/>
            <person name="Lauterbach L."/>
            <person name="Steele A.D."/>
            <person name="Gui C."/>
            <person name="Meng S."/>
            <person name="Li G."/>
            <person name="Viehrig K."/>
            <person name="Ye F."/>
            <person name="Su P."/>
            <person name="Kiefer A.F."/>
            <person name="Nichols A."/>
            <person name="Cepeda A.J."/>
            <person name="Yan W."/>
            <person name="Fan B."/>
            <person name="Jiang Y."/>
            <person name="Adhikari A."/>
            <person name="Zheng C.-J."/>
            <person name="Schuster L."/>
            <person name="Cowan T.M."/>
            <person name="Smanski M.J."/>
            <person name="Chevrette M.G."/>
            <person name="De Carvalho L.P.S."/>
            <person name="Shen B."/>
        </authorList>
    </citation>
    <scope>NUCLEOTIDE SEQUENCE [LARGE SCALE GENOMIC DNA]</scope>
    <source>
        <strain evidence="3 4">NPDC006286</strain>
    </source>
</reference>
<name>A0ABV2VMN0_9ACTN</name>
<keyword evidence="4" id="KW-1185">Reference proteome</keyword>
<feature type="region of interest" description="Disordered" evidence="1">
    <location>
        <begin position="310"/>
        <end position="517"/>
    </location>
</feature>
<protein>
    <recommendedName>
        <fullName evidence="5">Integral membrane protein</fullName>
    </recommendedName>
</protein>
<keyword evidence="2" id="KW-0472">Membrane</keyword>
<gene>
    <name evidence="3" type="ORF">ABZ071_19395</name>
</gene>
<evidence type="ECO:0008006" key="5">
    <source>
        <dbReference type="Google" id="ProtNLM"/>
    </source>
</evidence>
<evidence type="ECO:0000313" key="4">
    <source>
        <dbReference type="Proteomes" id="UP001550348"/>
    </source>
</evidence>
<evidence type="ECO:0000256" key="1">
    <source>
        <dbReference type="SAM" id="MobiDB-lite"/>
    </source>
</evidence>
<feature type="compositionally biased region" description="Pro residues" evidence="1">
    <location>
        <begin position="311"/>
        <end position="321"/>
    </location>
</feature>
<feature type="transmembrane region" description="Helical" evidence="2">
    <location>
        <begin position="179"/>
        <end position="200"/>
    </location>
</feature>
<organism evidence="3 4">
    <name type="scientific">Micromonospora fulviviridis</name>
    <dbReference type="NCBI Taxonomy" id="47860"/>
    <lineage>
        <taxon>Bacteria</taxon>
        <taxon>Bacillati</taxon>
        <taxon>Actinomycetota</taxon>
        <taxon>Actinomycetes</taxon>
        <taxon>Micromonosporales</taxon>
        <taxon>Micromonosporaceae</taxon>
        <taxon>Micromonospora</taxon>
    </lineage>
</organism>
<feature type="compositionally biased region" description="Basic and acidic residues" evidence="1">
    <location>
        <begin position="375"/>
        <end position="384"/>
    </location>
</feature>
<dbReference type="Proteomes" id="UP001550348">
    <property type="component" value="Unassembled WGS sequence"/>
</dbReference>
<evidence type="ECO:0000313" key="3">
    <source>
        <dbReference type="EMBL" id="MEU0154058.1"/>
    </source>
</evidence>